<dbReference type="KEGG" id="pgr:PGTG_17887"/>
<protein>
    <submittedName>
        <fullName evidence="2">Uncharacterized protein</fullName>
    </submittedName>
</protein>
<sequence length="162" mass="17420">MPSLIDEVETPSTFAMRTGNLPAGTSVVTSTLVDSLRKRIDTLAAQNGLSDTEITIDSTSEQAGHDATIVETQAGLPQHDSPPLAMLKTLLKDPACHQNGAVQLDNQTVSRLLQLMDTEAEEIHQLQIAAEQLARDLQTRVEAMEATPPSPATQPQPKTSKQ</sequence>
<evidence type="ECO:0000256" key="1">
    <source>
        <dbReference type="SAM" id="MobiDB-lite"/>
    </source>
</evidence>
<name>E3L6I2_PUCGT</name>
<dbReference type="Proteomes" id="UP000008783">
    <property type="component" value="Unassembled WGS sequence"/>
</dbReference>
<dbReference type="HOGENOM" id="CLU_1652972_0_0_1"/>
<proteinExistence type="predicted"/>
<reference evidence="3" key="2">
    <citation type="journal article" date="2011" name="Proc. Natl. Acad. Sci. U.S.A.">
        <title>Obligate biotrophy features unraveled by the genomic analysis of rust fungi.</title>
        <authorList>
            <person name="Duplessis S."/>
            <person name="Cuomo C.A."/>
            <person name="Lin Y.-C."/>
            <person name="Aerts A."/>
            <person name="Tisserant E."/>
            <person name="Veneault-Fourrey C."/>
            <person name="Joly D.L."/>
            <person name="Hacquard S."/>
            <person name="Amselem J."/>
            <person name="Cantarel B.L."/>
            <person name="Chiu R."/>
            <person name="Coutinho P.M."/>
            <person name="Feau N."/>
            <person name="Field M."/>
            <person name="Frey P."/>
            <person name="Gelhaye E."/>
            <person name="Goldberg J."/>
            <person name="Grabherr M.G."/>
            <person name="Kodira C.D."/>
            <person name="Kohler A."/>
            <person name="Kuees U."/>
            <person name="Lindquist E.A."/>
            <person name="Lucas S.M."/>
            <person name="Mago R."/>
            <person name="Mauceli E."/>
            <person name="Morin E."/>
            <person name="Murat C."/>
            <person name="Pangilinan J.L."/>
            <person name="Park R."/>
            <person name="Pearson M."/>
            <person name="Quesneville H."/>
            <person name="Rouhier N."/>
            <person name="Sakthikumar S."/>
            <person name="Salamov A.A."/>
            <person name="Schmutz J."/>
            <person name="Selles B."/>
            <person name="Shapiro H."/>
            <person name="Tanguay P."/>
            <person name="Tuskan G.A."/>
            <person name="Henrissat B."/>
            <person name="Van de Peer Y."/>
            <person name="Rouze P."/>
            <person name="Ellis J.G."/>
            <person name="Dodds P.N."/>
            <person name="Schein J.E."/>
            <person name="Zhong S."/>
            <person name="Hamelin R.C."/>
            <person name="Grigoriev I.V."/>
            <person name="Szabo L.J."/>
            <person name="Martin F."/>
        </authorList>
    </citation>
    <scope>NUCLEOTIDE SEQUENCE [LARGE SCALE GENOMIC DNA]</scope>
    <source>
        <strain evidence="3">CRL 75-36-700-3 / race SCCL</strain>
    </source>
</reference>
<dbReference type="VEuPathDB" id="FungiDB:PGTG_17887"/>
<accession>E3L6I2</accession>
<feature type="region of interest" description="Disordered" evidence="1">
    <location>
        <begin position="139"/>
        <end position="162"/>
    </location>
</feature>
<dbReference type="OrthoDB" id="10301205at2759"/>
<dbReference type="GeneID" id="10537484"/>
<reference key="1">
    <citation type="submission" date="2007-01" db="EMBL/GenBank/DDBJ databases">
        <title>The Genome Sequence of Puccinia graminis f. sp. tritici Strain CRL 75-36-700-3.</title>
        <authorList>
            <consortium name="The Broad Institute Genome Sequencing Platform"/>
            <person name="Birren B."/>
            <person name="Lander E."/>
            <person name="Galagan J."/>
            <person name="Nusbaum C."/>
            <person name="Devon K."/>
            <person name="Cuomo C."/>
            <person name="Jaffe D."/>
            <person name="Butler J."/>
            <person name="Alvarez P."/>
            <person name="Gnerre S."/>
            <person name="Grabherr M."/>
            <person name="Mauceli E."/>
            <person name="Brockman W."/>
            <person name="Young S."/>
            <person name="LaButti K."/>
            <person name="Sykes S."/>
            <person name="DeCaprio D."/>
            <person name="Crawford M."/>
            <person name="Koehrsen M."/>
            <person name="Engels R."/>
            <person name="Montgomery P."/>
            <person name="Pearson M."/>
            <person name="Howarth C."/>
            <person name="Larson L."/>
            <person name="White J."/>
            <person name="Zeng Q."/>
            <person name="Kodira C."/>
            <person name="Yandava C."/>
            <person name="Alvarado L."/>
            <person name="O'Leary S."/>
            <person name="Szabo L."/>
            <person name="Dean R."/>
            <person name="Schein J."/>
        </authorList>
    </citation>
    <scope>NUCLEOTIDE SEQUENCE</scope>
    <source>
        <strain>CRL 75-36-700-3</strain>
    </source>
</reference>
<dbReference type="InParanoid" id="E3L6I2"/>
<dbReference type="EMBL" id="DS178359">
    <property type="protein sequence ID" value="EFP92157.1"/>
    <property type="molecule type" value="Genomic_DNA"/>
</dbReference>
<evidence type="ECO:0000313" key="3">
    <source>
        <dbReference type="Proteomes" id="UP000008783"/>
    </source>
</evidence>
<gene>
    <name evidence="2" type="ORF">PGTG_17887</name>
</gene>
<dbReference type="OMA" id="PTKTEMG"/>
<keyword evidence="3" id="KW-1185">Reference proteome</keyword>
<evidence type="ECO:0000313" key="2">
    <source>
        <dbReference type="EMBL" id="EFP92157.1"/>
    </source>
</evidence>
<dbReference type="RefSeq" id="XP_003336576.1">
    <property type="nucleotide sequence ID" value="XM_003336528.2"/>
</dbReference>
<dbReference type="AlphaFoldDB" id="E3L6I2"/>
<organism evidence="2 3">
    <name type="scientific">Puccinia graminis f. sp. tritici (strain CRL 75-36-700-3 / race SCCL)</name>
    <name type="common">Black stem rust fungus</name>
    <dbReference type="NCBI Taxonomy" id="418459"/>
    <lineage>
        <taxon>Eukaryota</taxon>
        <taxon>Fungi</taxon>
        <taxon>Dikarya</taxon>
        <taxon>Basidiomycota</taxon>
        <taxon>Pucciniomycotina</taxon>
        <taxon>Pucciniomycetes</taxon>
        <taxon>Pucciniales</taxon>
        <taxon>Pucciniaceae</taxon>
        <taxon>Puccinia</taxon>
    </lineage>
</organism>